<feature type="signal peptide" evidence="1">
    <location>
        <begin position="1"/>
        <end position="22"/>
    </location>
</feature>
<dbReference type="Proteomes" id="UP000237347">
    <property type="component" value="Unassembled WGS sequence"/>
</dbReference>
<keyword evidence="3" id="KW-1185">Reference proteome</keyword>
<reference evidence="2 3" key="1">
    <citation type="journal article" date="2018" name="Sci. Data">
        <title>The draft genome sequence of cork oak.</title>
        <authorList>
            <person name="Ramos A.M."/>
            <person name="Usie A."/>
            <person name="Barbosa P."/>
            <person name="Barros P.M."/>
            <person name="Capote T."/>
            <person name="Chaves I."/>
            <person name="Simoes F."/>
            <person name="Abreu I."/>
            <person name="Carrasquinho I."/>
            <person name="Faro C."/>
            <person name="Guimaraes J.B."/>
            <person name="Mendonca D."/>
            <person name="Nobrega F."/>
            <person name="Rodrigues L."/>
            <person name="Saibo N.J.M."/>
            <person name="Varela M.C."/>
            <person name="Egas C."/>
            <person name="Matos J."/>
            <person name="Miguel C.M."/>
            <person name="Oliveira M.M."/>
            <person name="Ricardo C.P."/>
            <person name="Goncalves S."/>
        </authorList>
    </citation>
    <scope>NUCLEOTIDE SEQUENCE [LARGE SCALE GENOMIC DNA]</scope>
    <source>
        <strain evidence="3">cv. HL8</strain>
    </source>
</reference>
<organism evidence="2 3">
    <name type="scientific">Quercus suber</name>
    <name type="common">Cork oak</name>
    <dbReference type="NCBI Taxonomy" id="58331"/>
    <lineage>
        <taxon>Eukaryota</taxon>
        <taxon>Viridiplantae</taxon>
        <taxon>Streptophyta</taxon>
        <taxon>Embryophyta</taxon>
        <taxon>Tracheophyta</taxon>
        <taxon>Spermatophyta</taxon>
        <taxon>Magnoliopsida</taxon>
        <taxon>eudicotyledons</taxon>
        <taxon>Gunneridae</taxon>
        <taxon>Pentapetalae</taxon>
        <taxon>rosids</taxon>
        <taxon>fabids</taxon>
        <taxon>Fagales</taxon>
        <taxon>Fagaceae</taxon>
        <taxon>Quercus</taxon>
    </lineage>
</organism>
<comment type="caution">
    <text evidence="2">The sequence shown here is derived from an EMBL/GenBank/DDBJ whole genome shotgun (WGS) entry which is preliminary data.</text>
</comment>
<name>A0AAW0JDH4_QUESU</name>
<proteinExistence type="predicted"/>
<protein>
    <submittedName>
        <fullName evidence="2">Uncharacterized protein</fullName>
    </submittedName>
</protein>
<dbReference type="AlphaFoldDB" id="A0AAW0JDH4"/>
<sequence>MGFSHICKKILTLLLFVTILFASSQLGAMRPLEGEQWLKKESLLLQSVQRDPVTSSRIYF</sequence>
<evidence type="ECO:0000313" key="2">
    <source>
        <dbReference type="EMBL" id="KAK7824446.1"/>
    </source>
</evidence>
<evidence type="ECO:0000313" key="3">
    <source>
        <dbReference type="Proteomes" id="UP000237347"/>
    </source>
</evidence>
<dbReference type="EMBL" id="PKMF04000603">
    <property type="protein sequence ID" value="KAK7824446.1"/>
    <property type="molecule type" value="Genomic_DNA"/>
</dbReference>
<gene>
    <name evidence="2" type="ORF">CFP56_034398</name>
</gene>
<evidence type="ECO:0000256" key="1">
    <source>
        <dbReference type="SAM" id="SignalP"/>
    </source>
</evidence>
<feature type="chain" id="PRO_5043530482" evidence="1">
    <location>
        <begin position="23"/>
        <end position="60"/>
    </location>
</feature>
<keyword evidence="1" id="KW-0732">Signal</keyword>
<accession>A0AAW0JDH4</accession>